<evidence type="ECO:0000256" key="1">
    <source>
        <dbReference type="SAM" id="MobiDB-lite"/>
    </source>
</evidence>
<sequence>MSNRYPWILPHMVEQSAPLTYTAIVLDTDPVHPSVIPAVATSTRYPFAPLSYFEIDEERNSLLGQRWTHLKWLLEQSKVQLKQANEKGRLRMELNWLAEIRLVPDELLDGMVEGASQERLEALSDHMAMKENITEILEVLRIKRHQRIEIDYRNGIPPINALSTTILHAVMRDIDANLATIRVLVDRYQPNGMVILNGMQVSDLVQWREIRQRSPHAQQKIRHYITQKQGAFITRRGLDVLKYDRRLLNEELASWSRAKSGLATACGSFHLDDPSSTESGEDSEAEGSMMEEDGSQ</sequence>
<reference evidence="2 3" key="1">
    <citation type="journal article" date="2016" name="Mol. Biol. Evol.">
        <title>Comparative Genomics of Early-Diverging Mushroom-Forming Fungi Provides Insights into the Origins of Lignocellulose Decay Capabilities.</title>
        <authorList>
            <person name="Nagy L.G."/>
            <person name="Riley R."/>
            <person name="Tritt A."/>
            <person name="Adam C."/>
            <person name="Daum C."/>
            <person name="Floudas D."/>
            <person name="Sun H."/>
            <person name="Yadav J.S."/>
            <person name="Pangilinan J."/>
            <person name="Larsson K.H."/>
            <person name="Matsuura K."/>
            <person name="Barry K."/>
            <person name="Labutti K."/>
            <person name="Kuo R."/>
            <person name="Ohm R.A."/>
            <person name="Bhattacharya S.S."/>
            <person name="Shirouzu T."/>
            <person name="Yoshinaga Y."/>
            <person name="Martin F.M."/>
            <person name="Grigoriev I.V."/>
            <person name="Hibbett D.S."/>
        </authorList>
    </citation>
    <scope>NUCLEOTIDE SEQUENCE [LARGE SCALE GENOMIC DNA]</scope>
    <source>
        <strain evidence="2 3">HHB12733</strain>
    </source>
</reference>
<proteinExistence type="predicted"/>
<dbReference type="AlphaFoldDB" id="A0A165EPL6"/>
<organism evidence="2 3">
    <name type="scientific">Calocera cornea HHB12733</name>
    <dbReference type="NCBI Taxonomy" id="1353952"/>
    <lineage>
        <taxon>Eukaryota</taxon>
        <taxon>Fungi</taxon>
        <taxon>Dikarya</taxon>
        <taxon>Basidiomycota</taxon>
        <taxon>Agaricomycotina</taxon>
        <taxon>Dacrymycetes</taxon>
        <taxon>Dacrymycetales</taxon>
        <taxon>Dacrymycetaceae</taxon>
        <taxon>Calocera</taxon>
    </lineage>
</organism>
<evidence type="ECO:0000313" key="3">
    <source>
        <dbReference type="Proteomes" id="UP000076842"/>
    </source>
</evidence>
<evidence type="ECO:0000313" key="2">
    <source>
        <dbReference type="EMBL" id="KZT55281.1"/>
    </source>
</evidence>
<accession>A0A165EPL6</accession>
<dbReference type="InParanoid" id="A0A165EPL6"/>
<protein>
    <submittedName>
        <fullName evidence="2">Uncharacterized protein</fullName>
    </submittedName>
</protein>
<feature type="compositionally biased region" description="Acidic residues" evidence="1">
    <location>
        <begin position="279"/>
        <end position="296"/>
    </location>
</feature>
<name>A0A165EPL6_9BASI</name>
<keyword evidence="3" id="KW-1185">Reference proteome</keyword>
<gene>
    <name evidence="2" type="ORF">CALCODRAFT_510242</name>
</gene>
<feature type="region of interest" description="Disordered" evidence="1">
    <location>
        <begin position="269"/>
        <end position="296"/>
    </location>
</feature>
<dbReference type="Proteomes" id="UP000076842">
    <property type="component" value="Unassembled WGS sequence"/>
</dbReference>
<dbReference type="EMBL" id="KV423998">
    <property type="protein sequence ID" value="KZT55281.1"/>
    <property type="molecule type" value="Genomic_DNA"/>
</dbReference>